<dbReference type="Gene3D" id="2.40.50.100">
    <property type="match status" value="1"/>
</dbReference>
<dbReference type="GO" id="GO:0030313">
    <property type="term" value="C:cell envelope"/>
    <property type="evidence" value="ECO:0007669"/>
    <property type="project" value="UniProtKB-SubCell"/>
</dbReference>
<dbReference type="STRING" id="36844.SAMN04488501_12214"/>
<dbReference type="EMBL" id="LHUR01000032">
    <property type="protein sequence ID" value="KOA18827.1"/>
    <property type="molecule type" value="Genomic_DNA"/>
</dbReference>
<evidence type="ECO:0000313" key="7">
    <source>
        <dbReference type="EMBL" id="KOA18827.1"/>
    </source>
</evidence>
<feature type="coiled-coil region" evidence="3">
    <location>
        <begin position="98"/>
        <end position="156"/>
    </location>
</feature>
<keyword evidence="4" id="KW-1133">Transmembrane helix</keyword>
<evidence type="ECO:0000259" key="5">
    <source>
        <dbReference type="Pfam" id="PF25989"/>
    </source>
</evidence>
<organism evidence="7 8">
    <name type="scientific">Clostridium homopropionicum DSM 5847</name>
    <dbReference type="NCBI Taxonomy" id="1121318"/>
    <lineage>
        <taxon>Bacteria</taxon>
        <taxon>Bacillati</taxon>
        <taxon>Bacillota</taxon>
        <taxon>Clostridia</taxon>
        <taxon>Eubacteriales</taxon>
        <taxon>Clostridiaceae</taxon>
        <taxon>Clostridium</taxon>
    </lineage>
</organism>
<accession>A0A0L6Z788</accession>
<dbReference type="Proteomes" id="UP000037043">
    <property type="component" value="Unassembled WGS sequence"/>
</dbReference>
<evidence type="ECO:0000313" key="8">
    <source>
        <dbReference type="Proteomes" id="UP000037043"/>
    </source>
</evidence>
<evidence type="ECO:0000256" key="3">
    <source>
        <dbReference type="SAM" id="Coils"/>
    </source>
</evidence>
<comment type="caution">
    <text evidence="7">The sequence shown here is derived from an EMBL/GenBank/DDBJ whole genome shotgun (WGS) entry which is preliminary data.</text>
</comment>
<dbReference type="RefSeq" id="WP_052222252.1">
    <property type="nucleotide sequence ID" value="NZ_LHUR01000032.1"/>
</dbReference>
<feature type="domain" description="YknX-like beta-barrel" evidence="6">
    <location>
        <begin position="228"/>
        <end position="304"/>
    </location>
</feature>
<dbReference type="InterPro" id="IPR050465">
    <property type="entry name" value="UPF0194_transport"/>
</dbReference>
<dbReference type="Gene3D" id="2.40.420.20">
    <property type="match status" value="1"/>
</dbReference>
<dbReference type="PANTHER" id="PTHR32347:SF14">
    <property type="entry name" value="EFFLUX SYSTEM COMPONENT YKNX-RELATED"/>
    <property type="match status" value="1"/>
</dbReference>
<evidence type="ECO:0000259" key="6">
    <source>
        <dbReference type="Pfam" id="PF25990"/>
    </source>
</evidence>
<name>A0A0L6Z788_9CLOT</name>
<proteinExistence type="predicted"/>
<keyword evidence="4" id="KW-0472">Membrane</keyword>
<reference evidence="8" key="1">
    <citation type="submission" date="2015-08" db="EMBL/GenBank/DDBJ databases">
        <title>Genome sequence of the strict anaerobe Clostridium homopropionicum LuHBu1 (DSM 5847T).</title>
        <authorList>
            <person name="Poehlein A."/>
            <person name="Beck M."/>
            <person name="Schiel-Bengelsdorf B."/>
            <person name="Bengelsdorf F.R."/>
            <person name="Daniel R."/>
            <person name="Duerre P."/>
        </authorList>
    </citation>
    <scope>NUCLEOTIDE SEQUENCE [LARGE SCALE GENOMIC DNA]</scope>
    <source>
        <strain evidence="8">DSM 5847</strain>
    </source>
</reference>
<comment type="subcellular location">
    <subcellularLocation>
        <location evidence="1">Cell envelope</location>
    </subcellularLocation>
</comment>
<dbReference type="Pfam" id="PF25989">
    <property type="entry name" value="YknX_C"/>
    <property type="match status" value="1"/>
</dbReference>
<protein>
    <submittedName>
        <fullName evidence="7">Putative efflux system component YknX</fullName>
    </submittedName>
</protein>
<evidence type="ECO:0000256" key="4">
    <source>
        <dbReference type="SAM" id="Phobius"/>
    </source>
</evidence>
<dbReference type="PANTHER" id="PTHR32347">
    <property type="entry name" value="EFFLUX SYSTEM COMPONENT YKNX-RELATED"/>
    <property type="match status" value="1"/>
</dbReference>
<evidence type="ECO:0000256" key="2">
    <source>
        <dbReference type="ARBA" id="ARBA00023054"/>
    </source>
</evidence>
<dbReference type="PATRIC" id="fig|1121318.3.peg.2779"/>
<sequence>MKKKTVIYILILIVIVSGVFWMRNNRKNKEIITVKTAAAGVGEIKSYLSTSGIVKSKNYKEYYGTQGKIKTLNVKVGDKVNKGDTLLTYETQDLSLTVKQAEIQYENAVLQRNDLYNQNKTVKDKIAELDKEIAQLEKSSNQLDKTKLEALKQQRNSLSPISQEKLKQMDNAVNLAKISLDTARKNLQENKATIVAENAGVVTAVNGVVGAVSNGMQPVIVVQDTENLKVQVSLGKYDAKKVKLGQEVNIVDENSRYKGKVSLIDPAATKTQSMSGNETTLGAEIDVLDKAEELKIDFDVDVEILTGQVANVLKVPIESIKAEKGNKNLIYVLQGDIVKEKQVKTGIQSDTEIEIKEGINKGDKVILNPSASIIDGIVVKEFKEGENASGK</sequence>
<dbReference type="Gene3D" id="2.40.30.170">
    <property type="match status" value="1"/>
</dbReference>
<dbReference type="InterPro" id="IPR058636">
    <property type="entry name" value="Beta-barrel_YknX"/>
</dbReference>
<keyword evidence="2 3" id="KW-0175">Coiled coil</keyword>
<evidence type="ECO:0000256" key="1">
    <source>
        <dbReference type="ARBA" id="ARBA00004196"/>
    </source>
</evidence>
<dbReference type="Pfam" id="PF25990">
    <property type="entry name" value="Beta-barrel_YknX"/>
    <property type="match status" value="1"/>
</dbReference>
<feature type="transmembrane region" description="Helical" evidence="4">
    <location>
        <begin position="6"/>
        <end position="22"/>
    </location>
</feature>
<gene>
    <name evidence="7" type="primary">yknX</name>
    <name evidence="7" type="ORF">CLHOM_27660</name>
</gene>
<keyword evidence="4" id="KW-0812">Transmembrane</keyword>
<keyword evidence="8" id="KW-1185">Reference proteome</keyword>
<dbReference type="AlphaFoldDB" id="A0A0L6Z788"/>
<dbReference type="InterPro" id="IPR058637">
    <property type="entry name" value="YknX-like_C"/>
</dbReference>
<feature type="domain" description="YknX-like C-terminal permuted SH3-like" evidence="5">
    <location>
        <begin position="312"/>
        <end position="380"/>
    </location>
</feature>